<dbReference type="EMBL" id="DOEK01000004">
    <property type="protein sequence ID" value="HBP28364.1"/>
    <property type="molecule type" value="Genomic_DNA"/>
</dbReference>
<dbReference type="AlphaFoldDB" id="A0A356LBR5"/>
<evidence type="ECO:0000313" key="1">
    <source>
        <dbReference type="EMBL" id="HBP28364.1"/>
    </source>
</evidence>
<proteinExistence type="predicted"/>
<gene>
    <name evidence="1" type="ORF">DD666_02980</name>
</gene>
<reference evidence="1 2" key="1">
    <citation type="journal article" date="2018" name="Nat. Biotechnol.">
        <title>A standardized bacterial taxonomy based on genome phylogeny substantially revises the tree of life.</title>
        <authorList>
            <person name="Parks D.H."/>
            <person name="Chuvochina M."/>
            <person name="Waite D.W."/>
            <person name="Rinke C."/>
            <person name="Skarshewski A."/>
            <person name="Chaumeil P.A."/>
            <person name="Hugenholtz P."/>
        </authorList>
    </citation>
    <scope>NUCLEOTIDE SEQUENCE [LARGE SCALE GENOMIC DNA]</scope>
    <source>
        <strain evidence="1">UBA10707</strain>
    </source>
</reference>
<protein>
    <recommendedName>
        <fullName evidence="3">MerR family transcriptional regulator</fullName>
    </recommendedName>
</protein>
<organism evidence="1 2">
    <name type="scientific">Advenella kashmirensis</name>
    <dbReference type="NCBI Taxonomy" id="310575"/>
    <lineage>
        <taxon>Bacteria</taxon>
        <taxon>Pseudomonadati</taxon>
        <taxon>Pseudomonadota</taxon>
        <taxon>Betaproteobacteria</taxon>
        <taxon>Burkholderiales</taxon>
        <taxon>Alcaligenaceae</taxon>
    </lineage>
</organism>
<dbReference type="Pfam" id="PF13591">
    <property type="entry name" value="MerR_2"/>
    <property type="match status" value="1"/>
</dbReference>
<accession>A0A356LBR5</accession>
<dbReference type="Proteomes" id="UP000264036">
    <property type="component" value="Unassembled WGS sequence"/>
</dbReference>
<evidence type="ECO:0008006" key="3">
    <source>
        <dbReference type="Google" id="ProtNLM"/>
    </source>
</evidence>
<comment type="caution">
    <text evidence="1">The sequence shown here is derived from an EMBL/GenBank/DDBJ whole genome shotgun (WGS) entry which is preliminary data.</text>
</comment>
<evidence type="ECO:0000313" key="2">
    <source>
        <dbReference type="Proteomes" id="UP000264036"/>
    </source>
</evidence>
<sequence length="110" mass="12186">MSVQITETIWLNQDEVCSLQHVAAVSGLSEADIMDLVETGVLSPVSEQTDSGMFYSECIVVARKARRLRDDFDLNADAVALVLNLLRRVDALESELQALQPAARRSRQPK</sequence>
<dbReference type="Gene3D" id="1.10.1660.10">
    <property type="match status" value="1"/>
</dbReference>
<name>A0A356LBR5_9BURK</name>